<dbReference type="Gene3D" id="3.40.50.2300">
    <property type="match status" value="1"/>
</dbReference>
<dbReference type="AlphaFoldDB" id="A0A6V8MUP1"/>
<dbReference type="PROSITE" id="PS50110">
    <property type="entry name" value="RESPONSE_REGULATORY"/>
    <property type="match status" value="1"/>
</dbReference>
<dbReference type="Proteomes" id="UP000568888">
    <property type="component" value="Unassembled WGS sequence"/>
</dbReference>
<feature type="transmembrane region" description="Helical" evidence="2">
    <location>
        <begin position="190"/>
        <end position="211"/>
    </location>
</feature>
<accession>A0A6V8MUP1</accession>
<feature type="transmembrane region" description="Helical" evidence="2">
    <location>
        <begin position="160"/>
        <end position="178"/>
    </location>
</feature>
<dbReference type="InterPro" id="IPR001789">
    <property type="entry name" value="Sig_transdc_resp-reg_receiver"/>
</dbReference>
<dbReference type="SUPFAM" id="SSF52172">
    <property type="entry name" value="CheY-like"/>
    <property type="match status" value="1"/>
</dbReference>
<keyword evidence="2" id="KW-1133">Transmembrane helix</keyword>
<gene>
    <name evidence="4" type="ORF">GMPD_09780</name>
</gene>
<protein>
    <recommendedName>
        <fullName evidence="3">Response regulatory domain-containing protein</fullName>
    </recommendedName>
</protein>
<sequence>MDERGIIIADRDAEFRSQVAEYFRKAGYEVETTDSTVHVLCSILQKKTPVLLLGSDFDQKVSSSDLIHLLKKCNRHLNVIMVSDDMPLNQARQVRKAGIFYQALKPTQAGDTEELGQAVECAFKTYRAGRQQERMEAAMRRRTHRREAVQPQIASIPRRFSWLISLAVLIFGTSFLAVSAAQSVDRGGNLGMWLFLGFSALLLVAQFIPIFRIKLPKRIMAHEAAKEQAASPDEKSSH</sequence>
<evidence type="ECO:0000313" key="4">
    <source>
        <dbReference type="EMBL" id="GFO63059.1"/>
    </source>
</evidence>
<organism evidence="4 5">
    <name type="scientific">Geomonas paludis</name>
    <dbReference type="NCBI Taxonomy" id="2740185"/>
    <lineage>
        <taxon>Bacteria</taxon>
        <taxon>Pseudomonadati</taxon>
        <taxon>Thermodesulfobacteriota</taxon>
        <taxon>Desulfuromonadia</taxon>
        <taxon>Geobacterales</taxon>
        <taxon>Geobacteraceae</taxon>
        <taxon>Geomonas</taxon>
    </lineage>
</organism>
<evidence type="ECO:0000256" key="2">
    <source>
        <dbReference type="SAM" id="Phobius"/>
    </source>
</evidence>
<keyword evidence="2" id="KW-0812">Transmembrane</keyword>
<comment type="caution">
    <text evidence="1">Lacks conserved residue(s) required for the propagation of feature annotation.</text>
</comment>
<reference evidence="5" key="1">
    <citation type="submission" date="2020-06" db="EMBL/GenBank/DDBJ databases">
        <title>Draft genomic sequecing of Geomonas sp. Red736.</title>
        <authorList>
            <person name="Itoh H."/>
            <person name="Xu Z.X."/>
            <person name="Ushijima N."/>
            <person name="Masuda Y."/>
            <person name="Shiratori Y."/>
            <person name="Senoo K."/>
        </authorList>
    </citation>
    <scope>NUCLEOTIDE SEQUENCE [LARGE SCALE GENOMIC DNA]</scope>
    <source>
        <strain evidence="5">Red736</strain>
    </source>
</reference>
<name>A0A6V8MUP1_9BACT</name>
<dbReference type="RefSeq" id="WP_183345665.1">
    <property type="nucleotide sequence ID" value="NZ_BLXY01000001.1"/>
</dbReference>
<dbReference type="InterPro" id="IPR011006">
    <property type="entry name" value="CheY-like_superfamily"/>
</dbReference>
<dbReference type="EMBL" id="BLXY01000001">
    <property type="protein sequence ID" value="GFO63059.1"/>
    <property type="molecule type" value="Genomic_DNA"/>
</dbReference>
<evidence type="ECO:0000259" key="3">
    <source>
        <dbReference type="PROSITE" id="PS50110"/>
    </source>
</evidence>
<proteinExistence type="predicted"/>
<comment type="caution">
    <text evidence="4">The sequence shown here is derived from an EMBL/GenBank/DDBJ whole genome shotgun (WGS) entry which is preliminary data.</text>
</comment>
<keyword evidence="2" id="KW-0472">Membrane</keyword>
<evidence type="ECO:0000256" key="1">
    <source>
        <dbReference type="PROSITE-ProRule" id="PRU00169"/>
    </source>
</evidence>
<dbReference type="GO" id="GO:0000160">
    <property type="term" value="P:phosphorelay signal transduction system"/>
    <property type="evidence" value="ECO:0007669"/>
    <property type="project" value="InterPro"/>
</dbReference>
<evidence type="ECO:0000313" key="5">
    <source>
        <dbReference type="Proteomes" id="UP000568888"/>
    </source>
</evidence>
<feature type="domain" description="Response regulatory" evidence="3">
    <location>
        <begin position="5"/>
        <end position="120"/>
    </location>
</feature>